<sequence length="103" mass="11130">MLSAPGSELQWLGIWGNLVSLLLVFAFNGAAQACSISTDHTIMSAHHQCNLGCASKTEAMCRSDGLFGITVGPSHQGPQKSWSPQSARDPIMSWHQLSFSWRG</sequence>
<reference evidence="2" key="2">
    <citation type="submission" date="2023-05" db="EMBL/GenBank/DDBJ databases">
        <authorList>
            <consortium name="Lawrence Berkeley National Laboratory"/>
            <person name="Steindorff A."/>
            <person name="Hensen N."/>
            <person name="Bonometti L."/>
            <person name="Westerberg I."/>
            <person name="Brannstrom I.O."/>
            <person name="Guillou S."/>
            <person name="Cros-Aarteil S."/>
            <person name="Calhoun S."/>
            <person name="Haridas S."/>
            <person name="Kuo A."/>
            <person name="Mondo S."/>
            <person name="Pangilinan J."/>
            <person name="Riley R."/>
            <person name="Labutti K."/>
            <person name="Andreopoulos B."/>
            <person name="Lipzen A."/>
            <person name="Chen C."/>
            <person name="Yanf M."/>
            <person name="Daum C."/>
            <person name="Ng V."/>
            <person name="Clum A."/>
            <person name="Ohm R."/>
            <person name="Martin F."/>
            <person name="Silar P."/>
            <person name="Natvig D."/>
            <person name="Lalanne C."/>
            <person name="Gautier V."/>
            <person name="Ament-Velasquez S.L."/>
            <person name="Kruys A."/>
            <person name="Hutchinson M.I."/>
            <person name="Powell A.J."/>
            <person name="Barry K."/>
            <person name="Miller A.N."/>
            <person name="Grigoriev I.V."/>
            <person name="Debuchy R."/>
            <person name="Gladieux P."/>
            <person name="Thoren M.H."/>
            <person name="Johannesson H."/>
        </authorList>
    </citation>
    <scope>NUCLEOTIDE SEQUENCE</scope>
    <source>
        <strain evidence="2">PSN293</strain>
    </source>
</reference>
<gene>
    <name evidence="2" type="ORF">QBC37DRAFT_35373</name>
</gene>
<dbReference type="Proteomes" id="UP001301769">
    <property type="component" value="Unassembled WGS sequence"/>
</dbReference>
<keyword evidence="1" id="KW-0812">Transmembrane</keyword>
<accession>A0AAN6Y1K8</accession>
<feature type="transmembrane region" description="Helical" evidence="1">
    <location>
        <begin position="12"/>
        <end position="31"/>
    </location>
</feature>
<evidence type="ECO:0000313" key="3">
    <source>
        <dbReference type="Proteomes" id="UP001301769"/>
    </source>
</evidence>
<dbReference type="AlphaFoldDB" id="A0AAN6Y1K8"/>
<proteinExistence type="predicted"/>
<protein>
    <submittedName>
        <fullName evidence="2">Uncharacterized protein</fullName>
    </submittedName>
</protein>
<reference evidence="2" key="1">
    <citation type="journal article" date="2023" name="Mol. Phylogenet. Evol.">
        <title>Genome-scale phylogeny and comparative genomics of the fungal order Sordariales.</title>
        <authorList>
            <person name="Hensen N."/>
            <person name="Bonometti L."/>
            <person name="Westerberg I."/>
            <person name="Brannstrom I.O."/>
            <person name="Guillou S."/>
            <person name="Cros-Aarteil S."/>
            <person name="Calhoun S."/>
            <person name="Haridas S."/>
            <person name="Kuo A."/>
            <person name="Mondo S."/>
            <person name="Pangilinan J."/>
            <person name="Riley R."/>
            <person name="LaButti K."/>
            <person name="Andreopoulos B."/>
            <person name="Lipzen A."/>
            <person name="Chen C."/>
            <person name="Yan M."/>
            <person name="Daum C."/>
            <person name="Ng V."/>
            <person name="Clum A."/>
            <person name="Steindorff A."/>
            <person name="Ohm R.A."/>
            <person name="Martin F."/>
            <person name="Silar P."/>
            <person name="Natvig D.O."/>
            <person name="Lalanne C."/>
            <person name="Gautier V."/>
            <person name="Ament-Velasquez S.L."/>
            <person name="Kruys A."/>
            <person name="Hutchinson M.I."/>
            <person name="Powell A.J."/>
            <person name="Barry K."/>
            <person name="Miller A.N."/>
            <person name="Grigoriev I.V."/>
            <person name="Debuchy R."/>
            <person name="Gladieux P."/>
            <person name="Hiltunen Thoren M."/>
            <person name="Johannesson H."/>
        </authorList>
    </citation>
    <scope>NUCLEOTIDE SEQUENCE</scope>
    <source>
        <strain evidence="2">PSN293</strain>
    </source>
</reference>
<dbReference type="EMBL" id="MU858176">
    <property type="protein sequence ID" value="KAK4210375.1"/>
    <property type="molecule type" value="Genomic_DNA"/>
</dbReference>
<name>A0AAN6Y1K8_9PEZI</name>
<keyword evidence="1" id="KW-1133">Transmembrane helix</keyword>
<keyword evidence="3" id="KW-1185">Reference proteome</keyword>
<evidence type="ECO:0000256" key="1">
    <source>
        <dbReference type="SAM" id="Phobius"/>
    </source>
</evidence>
<evidence type="ECO:0000313" key="2">
    <source>
        <dbReference type="EMBL" id="KAK4210375.1"/>
    </source>
</evidence>
<comment type="caution">
    <text evidence="2">The sequence shown here is derived from an EMBL/GenBank/DDBJ whole genome shotgun (WGS) entry which is preliminary data.</text>
</comment>
<organism evidence="2 3">
    <name type="scientific">Rhypophila decipiens</name>
    <dbReference type="NCBI Taxonomy" id="261697"/>
    <lineage>
        <taxon>Eukaryota</taxon>
        <taxon>Fungi</taxon>
        <taxon>Dikarya</taxon>
        <taxon>Ascomycota</taxon>
        <taxon>Pezizomycotina</taxon>
        <taxon>Sordariomycetes</taxon>
        <taxon>Sordariomycetidae</taxon>
        <taxon>Sordariales</taxon>
        <taxon>Naviculisporaceae</taxon>
        <taxon>Rhypophila</taxon>
    </lineage>
</organism>
<keyword evidence="1" id="KW-0472">Membrane</keyword>